<evidence type="ECO:0000256" key="7">
    <source>
        <dbReference type="RuleBase" id="RU000682"/>
    </source>
</evidence>
<evidence type="ECO:0000256" key="8">
    <source>
        <dbReference type="SAM" id="MobiDB-lite"/>
    </source>
</evidence>
<keyword evidence="11" id="KW-1185">Reference proteome</keyword>
<feature type="region of interest" description="Disordered" evidence="8">
    <location>
        <begin position="353"/>
        <end position="399"/>
    </location>
</feature>
<dbReference type="STRING" id="6205.A0A0R3WMI8"/>
<dbReference type="InterPro" id="IPR017970">
    <property type="entry name" value="Homeobox_CS"/>
</dbReference>
<dbReference type="WBParaSite" id="TTAC_0000197601-mRNA-1">
    <property type="protein sequence ID" value="TTAC_0000197601-mRNA-1"/>
    <property type="gene ID" value="TTAC_0000197601"/>
</dbReference>
<feature type="compositionally biased region" description="Gly residues" evidence="8">
    <location>
        <begin position="476"/>
        <end position="487"/>
    </location>
</feature>
<feature type="compositionally biased region" description="Pro residues" evidence="8">
    <location>
        <begin position="287"/>
        <end position="305"/>
    </location>
</feature>
<dbReference type="PRINTS" id="PR00024">
    <property type="entry name" value="HOMEOBOX"/>
</dbReference>
<organism evidence="12">
    <name type="scientific">Hydatigena taeniaeformis</name>
    <name type="common">Feline tapeworm</name>
    <name type="synonym">Taenia taeniaeformis</name>
    <dbReference type="NCBI Taxonomy" id="6205"/>
    <lineage>
        <taxon>Eukaryota</taxon>
        <taxon>Metazoa</taxon>
        <taxon>Spiralia</taxon>
        <taxon>Lophotrochozoa</taxon>
        <taxon>Platyhelminthes</taxon>
        <taxon>Cestoda</taxon>
        <taxon>Eucestoda</taxon>
        <taxon>Cyclophyllidea</taxon>
        <taxon>Taeniidae</taxon>
        <taxon>Hydatigera</taxon>
    </lineage>
</organism>
<dbReference type="Proteomes" id="UP000274429">
    <property type="component" value="Unassembled WGS sequence"/>
</dbReference>
<dbReference type="GO" id="GO:0000981">
    <property type="term" value="F:DNA-binding transcription factor activity, RNA polymerase II-specific"/>
    <property type="evidence" value="ECO:0007669"/>
    <property type="project" value="InterPro"/>
</dbReference>
<proteinExistence type="inferred from homology"/>
<feature type="region of interest" description="Disordered" evidence="8">
    <location>
        <begin position="1"/>
        <end position="55"/>
    </location>
</feature>
<reference evidence="12" key="1">
    <citation type="submission" date="2017-02" db="UniProtKB">
        <authorList>
            <consortium name="WormBaseParasite"/>
        </authorList>
    </citation>
    <scope>IDENTIFICATION</scope>
</reference>
<comment type="subcellular location">
    <subcellularLocation>
        <location evidence="1 6 7">Nucleus</location>
    </subcellularLocation>
</comment>
<feature type="compositionally biased region" description="Basic and acidic residues" evidence="8">
    <location>
        <begin position="464"/>
        <end position="475"/>
    </location>
</feature>
<dbReference type="EMBL" id="UYWX01000642">
    <property type="protein sequence ID" value="VDM18703.1"/>
    <property type="molecule type" value="Genomic_DNA"/>
</dbReference>
<keyword evidence="3 6" id="KW-0238">DNA-binding</keyword>
<feature type="compositionally biased region" description="Pro residues" evidence="8">
    <location>
        <begin position="633"/>
        <end position="645"/>
    </location>
</feature>
<evidence type="ECO:0000313" key="10">
    <source>
        <dbReference type="EMBL" id="VDM18703.1"/>
    </source>
</evidence>
<keyword evidence="5 6" id="KW-0539">Nucleus</keyword>
<evidence type="ECO:0000259" key="9">
    <source>
        <dbReference type="PROSITE" id="PS50071"/>
    </source>
</evidence>
<feature type="compositionally biased region" description="Low complexity" evidence="8">
    <location>
        <begin position="372"/>
        <end position="383"/>
    </location>
</feature>
<dbReference type="PROSITE" id="PS00027">
    <property type="entry name" value="HOMEOBOX_1"/>
    <property type="match status" value="1"/>
</dbReference>
<evidence type="ECO:0000313" key="11">
    <source>
        <dbReference type="Proteomes" id="UP000274429"/>
    </source>
</evidence>
<protein>
    <submittedName>
        <fullName evidence="12">Homeobox domain-containing protein</fullName>
    </submittedName>
</protein>
<feature type="region of interest" description="Disordered" evidence="8">
    <location>
        <begin position="68"/>
        <end position="94"/>
    </location>
</feature>
<dbReference type="AlphaFoldDB" id="A0A0R3WMI8"/>
<dbReference type="Pfam" id="PF00046">
    <property type="entry name" value="Homeodomain"/>
    <property type="match status" value="1"/>
</dbReference>
<evidence type="ECO:0000256" key="1">
    <source>
        <dbReference type="ARBA" id="ARBA00004123"/>
    </source>
</evidence>
<feature type="compositionally biased region" description="Low complexity" evidence="8">
    <location>
        <begin position="22"/>
        <end position="31"/>
    </location>
</feature>
<reference evidence="10 11" key="2">
    <citation type="submission" date="2018-11" db="EMBL/GenBank/DDBJ databases">
        <authorList>
            <consortium name="Pathogen Informatics"/>
        </authorList>
    </citation>
    <scope>NUCLEOTIDE SEQUENCE [LARGE SCALE GENOMIC DNA]</scope>
</reference>
<evidence type="ECO:0000256" key="6">
    <source>
        <dbReference type="PROSITE-ProRule" id="PRU00108"/>
    </source>
</evidence>
<feature type="region of interest" description="Disordered" evidence="8">
    <location>
        <begin position="133"/>
        <end position="175"/>
    </location>
</feature>
<dbReference type="SMART" id="SM00389">
    <property type="entry name" value="HOX"/>
    <property type="match status" value="1"/>
</dbReference>
<dbReference type="InterPro" id="IPR009057">
    <property type="entry name" value="Homeodomain-like_sf"/>
</dbReference>
<evidence type="ECO:0000313" key="12">
    <source>
        <dbReference type="WBParaSite" id="TTAC_0000197601-mRNA-1"/>
    </source>
</evidence>
<dbReference type="SUPFAM" id="SSF46689">
    <property type="entry name" value="Homeodomain-like"/>
    <property type="match status" value="1"/>
</dbReference>
<accession>A0A0R3WMI8</accession>
<feature type="compositionally biased region" description="Gly residues" evidence="8">
    <location>
        <begin position="516"/>
        <end position="525"/>
    </location>
</feature>
<evidence type="ECO:0000256" key="3">
    <source>
        <dbReference type="ARBA" id="ARBA00023125"/>
    </source>
</evidence>
<dbReference type="GO" id="GO:0000978">
    <property type="term" value="F:RNA polymerase II cis-regulatory region sequence-specific DNA binding"/>
    <property type="evidence" value="ECO:0007669"/>
    <property type="project" value="TreeGrafter"/>
</dbReference>
<sequence length="645" mass="67918">MASIQNTFDLRNPYTSSGMINSQSSVFSQPSSQPPQSTPQPIPSESDYHSGATDYSISSFSRIPSAYPLQQLMQQSSKAATEMPFRKPAPQSDFLSDLSGFVGNGCVTNSEFANSPSLQAAAALAAQHRPLYRPFNTEAPSPPQSAGRLRSPPFSSTGNLPPRSSAEGEQTLGDSKSLGALLREIAGVPASTSVSAGAAATMNTLRQASVGGSGRIGEMSRYDNPSIPGFVGVGDQSLLGQQHPSEGFLDTLTSGTPGRLPPPPRSLFQTPSNGLQHPHAAGMMSPVLPPPPSHQPPPPPPPPPSSHQQYFGPQPNPPQSHGAPTPPGLFQSPRIANSVQAAAAAAALALGNGSGPMPPIPTSSDVTNRLGPPSCFMPSSMMPNNGDEDDAPRGRKKRKPYTRYQTMVLENEYLVATYITRQKRWEISCKLHLTERQVKVWFQNRRMKSKKLQARAPNLNSANSKHDNSGAEEGHGGGAGDGGGGSRSGCPSTVSSLDSGAPSQHPNNLQPSYNSAGGGSGGGAYPGAPPPFHFTSPMKMDPSKSPGQHSDGKDSVNTDFATSTNNSQLSVINSFEPSKLQPPQSVVSGTFDPSRRFDMPYPGGIHMPPPPPPFNSTASAGPPFQLPQFLQHPQPPPPPPRTRDV</sequence>
<dbReference type="PANTHER" id="PTHR45874">
    <property type="entry name" value="HOMEOBOX PROTEIN ABDOMINAL-B"/>
    <property type="match status" value="1"/>
</dbReference>
<dbReference type="InterPro" id="IPR046333">
    <property type="entry name" value="HXA10/ABDB-like"/>
</dbReference>
<feature type="region of interest" description="Disordered" evidence="8">
    <location>
        <begin position="205"/>
        <end position="332"/>
    </location>
</feature>
<feature type="DNA-binding region" description="Homeobox" evidence="6">
    <location>
        <begin position="394"/>
        <end position="453"/>
    </location>
</feature>
<evidence type="ECO:0000256" key="5">
    <source>
        <dbReference type="ARBA" id="ARBA00023242"/>
    </source>
</evidence>
<dbReference type="GO" id="GO:0005634">
    <property type="term" value="C:nucleus"/>
    <property type="evidence" value="ECO:0007669"/>
    <property type="project" value="UniProtKB-SubCell"/>
</dbReference>
<dbReference type="CDD" id="cd00086">
    <property type="entry name" value="homeodomain"/>
    <property type="match status" value="1"/>
</dbReference>
<evidence type="ECO:0000256" key="4">
    <source>
        <dbReference type="ARBA" id="ARBA00023155"/>
    </source>
</evidence>
<keyword evidence="4 6" id="KW-0371">Homeobox</keyword>
<feature type="compositionally biased region" description="Polar residues" evidence="8">
    <location>
        <begin position="1"/>
        <end position="21"/>
    </location>
</feature>
<comment type="similarity">
    <text evidence="2">Belongs to the Abd-B homeobox family.</text>
</comment>
<dbReference type="OrthoDB" id="6159439at2759"/>
<gene>
    <name evidence="10" type="ORF">TTAC_LOCUS1963</name>
</gene>
<feature type="compositionally biased region" description="Polar residues" evidence="8">
    <location>
        <begin position="490"/>
        <end position="510"/>
    </location>
</feature>
<evidence type="ECO:0000256" key="2">
    <source>
        <dbReference type="ARBA" id="ARBA00006317"/>
    </source>
</evidence>
<dbReference type="Gene3D" id="1.10.10.60">
    <property type="entry name" value="Homeodomain-like"/>
    <property type="match status" value="1"/>
</dbReference>
<dbReference type="PANTHER" id="PTHR45874:SF4">
    <property type="entry name" value="HOMEOBOX PROTEIN ABDOMINAL-B"/>
    <property type="match status" value="1"/>
</dbReference>
<feature type="compositionally biased region" description="Pro residues" evidence="8">
    <location>
        <begin position="32"/>
        <end position="42"/>
    </location>
</feature>
<feature type="domain" description="Homeobox" evidence="9">
    <location>
        <begin position="392"/>
        <end position="452"/>
    </location>
</feature>
<dbReference type="InterPro" id="IPR001356">
    <property type="entry name" value="HD"/>
</dbReference>
<name>A0A0R3WMI8_HYDTA</name>
<feature type="compositionally biased region" description="Low complexity" evidence="8">
    <location>
        <begin position="622"/>
        <end position="632"/>
    </location>
</feature>
<feature type="compositionally biased region" description="Polar residues" evidence="8">
    <location>
        <begin position="557"/>
        <end position="588"/>
    </location>
</feature>
<dbReference type="InterPro" id="IPR020479">
    <property type="entry name" value="HD_metazoa"/>
</dbReference>
<dbReference type="PROSITE" id="PS50071">
    <property type="entry name" value="HOMEOBOX_2"/>
    <property type="match status" value="1"/>
</dbReference>
<feature type="region of interest" description="Disordered" evidence="8">
    <location>
        <begin position="449"/>
        <end position="645"/>
    </location>
</feature>